<dbReference type="Gene3D" id="3.40.50.12780">
    <property type="entry name" value="N-terminal domain of ligase-like"/>
    <property type="match status" value="1"/>
</dbReference>
<dbReference type="PANTHER" id="PTHR43201">
    <property type="entry name" value="ACYL-COA SYNTHETASE"/>
    <property type="match status" value="1"/>
</dbReference>
<dbReference type="Proteomes" id="UP000887023">
    <property type="component" value="Chromosome"/>
</dbReference>
<evidence type="ECO:0000313" key="4">
    <source>
        <dbReference type="Proteomes" id="UP000887023"/>
    </source>
</evidence>
<name>A0ABX8SAG4_9ACTN</name>
<evidence type="ECO:0000313" key="3">
    <source>
        <dbReference type="EMBL" id="QXQ14456.1"/>
    </source>
</evidence>
<evidence type="ECO:0000259" key="2">
    <source>
        <dbReference type="Pfam" id="PF13193"/>
    </source>
</evidence>
<dbReference type="EMBL" id="CP079105">
    <property type="protein sequence ID" value="QXQ14456.1"/>
    <property type="molecule type" value="Genomic_DNA"/>
</dbReference>
<dbReference type="PANTHER" id="PTHR43201:SF32">
    <property type="entry name" value="2-SUCCINYLBENZOATE--COA LIGASE, CHLOROPLASTIC_PEROXISOMAL"/>
    <property type="match status" value="1"/>
</dbReference>
<dbReference type="RefSeq" id="WP_066466716.1">
    <property type="nucleotide sequence ID" value="NZ_CBCRUZ010000003.1"/>
</dbReference>
<evidence type="ECO:0000259" key="1">
    <source>
        <dbReference type="Pfam" id="PF00501"/>
    </source>
</evidence>
<dbReference type="NCBIfam" id="NF005877">
    <property type="entry name" value="PRK07824.1"/>
    <property type="match status" value="1"/>
</dbReference>
<dbReference type="EC" id="6.2.1.26" evidence="3"/>
<keyword evidence="3" id="KW-0238">DNA-binding</keyword>
<dbReference type="Pfam" id="PF00501">
    <property type="entry name" value="AMP-binding"/>
    <property type="match status" value="1"/>
</dbReference>
<sequence length="406" mass="41480">MTGPRTLQPLPIPTGPAVHSILPALAAALAGAGPALLPVPADDPRARNLLLDTLDPGKPIDDRVALVVATSGTTGTPKGALLTAAGLRAGAAATHARLGGSGHWLLALPAHHIAGLQVLLRSLAAGTTPTVLDVAAGFDPAAFATAVSQMPGPRRYTSLVPTQLIKALNHPAARAALAGLDAVLVGGAATPRPLLERALAAEVAVVRTYGMSETCGGCVYDGVPLDGVQVRIDDGRVVLGGATVALGYRGRPGHPAFAEPGWYRTDDLGRIDDGILQVLGRLDEAVSTGGLTVLPHVVEAVLMLHPAVRECAVFGLPDDRLGERVVAAVVPQDVTAVVPHDVTAVVPHGPADLPAVRAHVAAALGPTAAPREVFLLDELPLRGPGKVDRAALRARFYQSAARSSNN</sequence>
<gene>
    <name evidence="3" type="primary">menE</name>
    <name evidence="3" type="ORF">KV203_03295</name>
</gene>
<dbReference type="PROSITE" id="PS00455">
    <property type="entry name" value="AMP_BINDING"/>
    <property type="match status" value="1"/>
</dbReference>
<dbReference type="InterPro" id="IPR045851">
    <property type="entry name" value="AMP-bd_C_sf"/>
</dbReference>
<dbReference type="Pfam" id="PF13193">
    <property type="entry name" value="AMP-binding_C"/>
    <property type="match status" value="1"/>
</dbReference>
<dbReference type="Gene3D" id="3.30.300.30">
    <property type="match status" value="1"/>
</dbReference>
<dbReference type="SUPFAM" id="SSF56801">
    <property type="entry name" value="Acetyl-CoA synthetase-like"/>
    <property type="match status" value="1"/>
</dbReference>
<dbReference type="InterPro" id="IPR020845">
    <property type="entry name" value="AMP-binding_CS"/>
</dbReference>
<accession>A0ABX8SAG4</accession>
<feature type="domain" description="AMP-binding enzyme C-terminal" evidence="2">
    <location>
        <begin position="298"/>
        <end position="386"/>
    </location>
</feature>
<reference evidence="3" key="1">
    <citation type="submission" date="2021-07" db="EMBL/GenBank/DDBJ databases">
        <title>Candidatus Kaistella beijingensis sp. nov. isolated from a municipal wastewater treatment plant is involved in sludge foaming.</title>
        <authorList>
            <person name="Song Y."/>
            <person name="Liu S.-J."/>
        </authorList>
    </citation>
    <scope>NUCLEOTIDE SEQUENCE</scope>
    <source>
        <strain evidence="3">DSM 43998</strain>
    </source>
</reference>
<organism evidence="3 4">
    <name type="scientific">Skermania pinensis</name>
    <dbReference type="NCBI Taxonomy" id="39122"/>
    <lineage>
        <taxon>Bacteria</taxon>
        <taxon>Bacillati</taxon>
        <taxon>Actinomycetota</taxon>
        <taxon>Actinomycetes</taxon>
        <taxon>Mycobacteriales</taxon>
        <taxon>Gordoniaceae</taxon>
        <taxon>Skermania</taxon>
    </lineage>
</organism>
<dbReference type="GO" id="GO:0008756">
    <property type="term" value="F:o-succinylbenzoate-CoA ligase activity"/>
    <property type="evidence" value="ECO:0007669"/>
    <property type="project" value="UniProtKB-EC"/>
</dbReference>
<feature type="domain" description="AMP-dependent synthetase/ligase" evidence="1">
    <location>
        <begin position="57"/>
        <end position="226"/>
    </location>
</feature>
<dbReference type="GO" id="GO:0003677">
    <property type="term" value="F:DNA binding"/>
    <property type="evidence" value="ECO:0007669"/>
    <property type="project" value="UniProtKB-KW"/>
</dbReference>
<protein>
    <submittedName>
        <fullName evidence="3">O-succinylbenzoate--CoA ligase</fullName>
        <ecNumber evidence="3">6.2.1.26</ecNumber>
    </submittedName>
</protein>
<dbReference type="InterPro" id="IPR000873">
    <property type="entry name" value="AMP-dep_synth/lig_dom"/>
</dbReference>
<dbReference type="InterPro" id="IPR025110">
    <property type="entry name" value="AMP-bd_C"/>
</dbReference>
<keyword evidence="3" id="KW-0436">Ligase</keyword>
<dbReference type="InterPro" id="IPR042099">
    <property type="entry name" value="ANL_N_sf"/>
</dbReference>
<proteinExistence type="predicted"/>
<keyword evidence="4" id="KW-1185">Reference proteome</keyword>